<keyword evidence="4" id="KW-0788">Thiol protease</keyword>
<accession>A0ABT9C9P1</accession>
<reference evidence="7 8" key="1">
    <citation type="submission" date="2023-07" db="EMBL/GenBank/DDBJ databases">
        <title>Paenibacillus sp. JX-17 nov. isolated from soil.</title>
        <authorList>
            <person name="Wan Y."/>
            <person name="Liu B."/>
        </authorList>
    </citation>
    <scope>NUCLEOTIDE SEQUENCE [LARGE SCALE GENOMIC DNA]</scope>
    <source>
        <strain evidence="7 8">JX-17</strain>
    </source>
</reference>
<dbReference type="InterPro" id="IPR038765">
    <property type="entry name" value="Papain-like_cys_pep_sf"/>
</dbReference>
<dbReference type="PROSITE" id="PS51935">
    <property type="entry name" value="NLPC_P60"/>
    <property type="match status" value="1"/>
</dbReference>
<evidence type="ECO:0000259" key="6">
    <source>
        <dbReference type="PROSITE" id="PS51935"/>
    </source>
</evidence>
<comment type="similarity">
    <text evidence="1">Belongs to the peptidase C40 family.</text>
</comment>
<evidence type="ECO:0000256" key="5">
    <source>
        <dbReference type="SAM" id="SignalP"/>
    </source>
</evidence>
<evidence type="ECO:0000256" key="3">
    <source>
        <dbReference type="ARBA" id="ARBA00022801"/>
    </source>
</evidence>
<keyword evidence="3" id="KW-0378">Hydrolase</keyword>
<gene>
    <name evidence="7" type="ORF">Q5741_05995</name>
</gene>
<dbReference type="PANTHER" id="PTHR47053:SF1">
    <property type="entry name" value="MUREIN DD-ENDOPEPTIDASE MEPH-RELATED"/>
    <property type="match status" value="1"/>
</dbReference>
<keyword evidence="2" id="KW-0645">Protease</keyword>
<dbReference type="InterPro" id="IPR000064">
    <property type="entry name" value="NLP_P60_dom"/>
</dbReference>
<dbReference type="EMBL" id="JAUQTB010000002">
    <property type="protein sequence ID" value="MDO7905970.1"/>
    <property type="molecule type" value="Genomic_DNA"/>
</dbReference>
<dbReference type="InterPro" id="IPR051202">
    <property type="entry name" value="Peptidase_C40"/>
</dbReference>
<dbReference type="Gene3D" id="3.90.1720.10">
    <property type="entry name" value="endopeptidase domain like (from Nostoc punctiforme)"/>
    <property type="match status" value="1"/>
</dbReference>
<proteinExistence type="inferred from homology"/>
<dbReference type="Pfam" id="PF00877">
    <property type="entry name" value="NLPC_P60"/>
    <property type="match status" value="1"/>
</dbReference>
<evidence type="ECO:0000313" key="7">
    <source>
        <dbReference type="EMBL" id="MDO7905970.1"/>
    </source>
</evidence>
<evidence type="ECO:0000256" key="2">
    <source>
        <dbReference type="ARBA" id="ARBA00022670"/>
    </source>
</evidence>
<keyword evidence="5" id="KW-0732">Signal</keyword>
<evidence type="ECO:0000256" key="1">
    <source>
        <dbReference type="ARBA" id="ARBA00007074"/>
    </source>
</evidence>
<comment type="caution">
    <text evidence="7">The sequence shown here is derived from an EMBL/GenBank/DDBJ whole genome shotgun (WGS) entry which is preliminary data.</text>
</comment>
<protein>
    <submittedName>
        <fullName evidence="7">C40 family peptidase</fullName>
    </submittedName>
</protein>
<dbReference type="SUPFAM" id="SSF54001">
    <property type="entry name" value="Cysteine proteinases"/>
    <property type="match status" value="1"/>
</dbReference>
<organism evidence="7 8">
    <name type="scientific">Paenibacillus lacisoli</name>
    <dbReference type="NCBI Taxonomy" id="3064525"/>
    <lineage>
        <taxon>Bacteria</taxon>
        <taxon>Bacillati</taxon>
        <taxon>Bacillota</taxon>
        <taxon>Bacilli</taxon>
        <taxon>Bacillales</taxon>
        <taxon>Paenibacillaceae</taxon>
        <taxon>Paenibacillus</taxon>
    </lineage>
</organism>
<sequence>MKKLIMSIMGAAVLFTAGTATTTHASSLNTVVNAVEGTPYKWGGTTIAGFDCSGFMRYVFNKYSINLPRTSQQQAHAGVAVSKAGLRTGDLVFFNTMGSGVSHTGVYMGGGKFAHASSSKGVSITSLSNYYFSSRYVTARRVTGQFMYDRMLGRI</sequence>
<feature type="domain" description="NlpC/P60" evidence="6">
    <location>
        <begin position="21"/>
        <end position="143"/>
    </location>
</feature>
<name>A0ABT9C9P1_9BACL</name>
<dbReference type="RefSeq" id="WP_305023158.1">
    <property type="nucleotide sequence ID" value="NZ_JAUQTB010000002.1"/>
</dbReference>
<evidence type="ECO:0000256" key="4">
    <source>
        <dbReference type="ARBA" id="ARBA00022807"/>
    </source>
</evidence>
<feature type="signal peptide" evidence="5">
    <location>
        <begin position="1"/>
        <end position="25"/>
    </location>
</feature>
<feature type="chain" id="PRO_5045094773" evidence="5">
    <location>
        <begin position="26"/>
        <end position="155"/>
    </location>
</feature>
<evidence type="ECO:0000313" key="8">
    <source>
        <dbReference type="Proteomes" id="UP001240171"/>
    </source>
</evidence>
<dbReference type="PANTHER" id="PTHR47053">
    <property type="entry name" value="MUREIN DD-ENDOPEPTIDASE MEPH-RELATED"/>
    <property type="match status" value="1"/>
</dbReference>
<dbReference type="Proteomes" id="UP001240171">
    <property type="component" value="Unassembled WGS sequence"/>
</dbReference>
<keyword evidence="8" id="KW-1185">Reference proteome</keyword>